<comment type="caution">
    <text evidence="3">The sequence shown here is derived from an EMBL/GenBank/DDBJ whole genome shotgun (WGS) entry which is preliminary data.</text>
</comment>
<sequence length="541" mass="60954">MGGNWGWEMAAVLLSCCSLAATIVVLKLYDGINVDSWKFYLSLSTTISIFSQVSRTSLAFALTSCIGQAKWNWFSRKEDRLARFNQFDAASRGPLGSLTLFEPYSDFTGEQLKYVLGRQKLGESAVTLRNLKGKLVWAEGFPSLDDSFMHTGGKVIADRRESFHFRDAFTTFIVFQILKAPRKYTSQQSAWEDEPPEAWECGFSFCINRYNSTVQDGILYETVLSSAKQALPGSMRAVPHRHDGNMRNITDGTAQWNFWSYPRNYTLYSPLGDEAVNLSNWDQSKLWDYERNALELQIPNDWPKLTYADNNNSSNSSTHRAQPEELDSPRTLPITAQTVRSTIYWFLQQYPMFGEMTPRLAYSGAIATGDNDVVSKSIAKSTNVTETFENAAKRMTAFMRELPQTVDYEQVYANGQAFVWVQHIRIRWPFVAFPVAVAVAGLMFVLLTMWETKRLGLRVWKEGALPVLIHGLDGSTRTKLRNADSVGVADKVSRQTLVTLSRDSADGSFELKESKESASSTSALLDTFDDASSSDRLTNRN</sequence>
<dbReference type="AlphaFoldDB" id="A0AAN6P2M4"/>
<accession>A0AAN6P2M4</accession>
<keyword evidence="2" id="KW-1133">Transmembrane helix</keyword>
<dbReference type="PANTHER" id="PTHR35394">
    <property type="entry name" value="DUF3176 DOMAIN-CONTAINING PROTEIN"/>
    <property type="match status" value="1"/>
</dbReference>
<evidence type="ECO:0000256" key="1">
    <source>
        <dbReference type="SAM" id="MobiDB-lite"/>
    </source>
</evidence>
<protein>
    <submittedName>
        <fullName evidence="3">Uncharacterized protein</fullName>
    </submittedName>
</protein>
<evidence type="ECO:0000313" key="3">
    <source>
        <dbReference type="EMBL" id="KAK3955556.1"/>
    </source>
</evidence>
<proteinExistence type="predicted"/>
<dbReference type="Pfam" id="PF11374">
    <property type="entry name" value="DUF3176"/>
    <property type="match status" value="1"/>
</dbReference>
<reference evidence="3" key="1">
    <citation type="journal article" date="2023" name="Mol. Phylogenet. Evol.">
        <title>Genome-scale phylogeny and comparative genomics of the fungal order Sordariales.</title>
        <authorList>
            <person name="Hensen N."/>
            <person name="Bonometti L."/>
            <person name="Westerberg I."/>
            <person name="Brannstrom I.O."/>
            <person name="Guillou S."/>
            <person name="Cros-Aarteil S."/>
            <person name="Calhoun S."/>
            <person name="Haridas S."/>
            <person name="Kuo A."/>
            <person name="Mondo S."/>
            <person name="Pangilinan J."/>
            <person name="Riley R."/>
            <person name="LaButti K."/>
            <person name="Andreopoulos B."/>
            <person name="Lipzen A."/>
            <person name="Chen C."/>
            <person name="Yan M."/>
            <person name="Daum C."/>
            <person name="Ng V."/>
            <person name="Clum A."/>
            <person name="Steindorff A."/>
            <person name="Ohm R.A."/>
            <person name="Martin F."/>
            <person name="Silar P."/>
            <person name="Natvig D.O."/>
            <person name="Lalanne C."/>
            <person name="Gautier V."/>
            <person name="Ament-Velasquez S.L."/>
            <person name="Kruys A."/>
            <person name="Hutchinson M.I."/>
            <person name="Powell A.J."/>
            <person name="Barry K."/>
            <person name="Miller A.N."/>
            <person name="Grigoriev I.V."/>
            <person name="Debuchy R."/>
            <person name="Gladieux P."/>
            <person name="Hiltunen Thoren M."/>
            <person name="Johannesson H."/>
        </authorList>
    </citation>
    <scope>NUCLEOTIDE SEQUENCE</scope>
    <source>
        <strain evidence="3">CBS 626.80</strain>
    </source>
</reference>
<keyword evidence="2" id="KW-0472">Membrane</keyword>
<feature type="compositionally biased region" description="Polar residues" evidence="1">
    <location>
        <begin position="308"/>
        <end position="320"/>
    </location>
</feature>
<reference evidence="3" key="2">
    <citation type="submission" date="2023-06" db="EMBL/GenBank/DDBJ databases">
        <authorList>
            <consortium name="Lawrence Berkeley National Laboratory"/>
            <person name="Mondo S.J."/>
            <person name="Hensen N."/>
            <person name="Bonometti L."/>
            <person name="Westerberg I."/>
            <person name="Brannstrom I.O."/>
            <person name="Guillou S."/>
            <person name="Cros-Aarteil S."/>
            <person name="Calhoun S."/>
            <person name="Haridas S."/>
            <person name="Kuo A."/>
            <person name="Pangilinan J."/>
            <person name="Riley R."/>
            <person name="Labutti K."/>
            <person name="Andreopoulos B."/>
            <person name="Lipzen A."/>
            <person name="Chen C."/>
            <person name="Yanf M."/>
            <person name="Daum C."/>
            <person name="Ng V."/>
            <person name="Clum A."/>
            <person name="Steindorff A."/>
            <person name="Ohm R."/>
            <person name="Martin F."/>
            <person name="Silar P."/>
            <person name="Natvig D."/>
            <person name="Lalanne C."/>
            <person name="Gautier V."/>
            <person name="Ament-Velasquez S.L."/>
            <person name="Kruys A."/>
            <person name="Hutchinson M.I."/>
            <person name="Powell A.J."/>
            <person name="Barry K."/>
            <person name="Miller A.N."/>
            <person name="Grigoriev I.V."/>
            <person name="Debuchy R."/>
            <person name="Gladieux P."/>
            <person name="Thoren M.H."/>
            <person name="Johannesson H."/>
        </authorList>
    </citation>
    <scope>NUCLEOTIDE SEQUENCE</scope>
    <source>
        <strain evidence="3">CBS 626.80</strain>
    </source>
</reference>
<keyword evidence="4" id="KW-1185">Reference proteome</keyword>
<organism evidence="3 4">
    <name type="scientific">Pseudoneurospora amorphoporcata</name>
    <dbReference type="NCBI Taxonomy" id="241081"/>
    <lineage>
        <taxon>Eukaryota</taxon>
        <taxon>Fungi</taxon>
        <taxon>Dikarya</taxon>
        <taxon>Ascomycota</taxon>
        <taxon>Pezizomycotina</taxon>
        <taxon>Sordariomycetes</taxon>
        <taxon>Sordariomycetidae</taxon>
        <taxon>Sordariales</taxon>
        <taxon>Sordariaceae</taxon>
        <taxon>Pseudoneurospora</taxon>
    </lineage>
</organism>
<name>A0AAN6P2M4_9PEZI</name>
<dbReference type="EMBL" id="MU859075">
    <property type="protein sequence ID" value="KAK3955556.1"/>
    <property type="molecule type" value="Genomic_DNA"/>
</dbReference>
<gene>
    <name evidence="3" type="ORF">QBC32DRAFT_395456</name>
</gene>
<keyword evidence="2" id="KW-0812">Transmembrane</keyword>
<dbReference type="Proteomes" id="UP001303222">
    <property type="component" value="Unassembled WGS sequence"/>
</dbReference>
<evidence type="ECO:0000313" key="4">
    <source>
        <dbReference type="Proteomes" id="UP001303222"/>
    </source>
</evidence>
<feature type="transmembrane region" description="Helical" evidence="2">
    <location>
        <begin position="428"/>
        <end position="450"/>
    </location>
</feature>
<feature type="region of interest" description="Disordered" evidence="1">
    <location>
        <begin position="308"/>
        <end position="330"/>
    </location>
</feature>
<evidence type="ECO:0000256" key="2">
    <source>
        <dbReference type="SAM" id="Phobius"/>
    </source>
</evidence>
<dbReference type="InterPro" id="IPR021514">
    <property type="entry name" value="DUF3176"/>
</dbReference>
<dbReference type="PANTHER" id="PTHR35394:SF5">
    <property type="entry name" value="DUF3176 DOMAIN-CONTAINING PROTEIN"/>
    <property type="match status" value="1"/>
</dbReference>